<evidence type="ECO:0000313" key="2">
    <source>
        <dbReference type="Proteomes" id="UP000004810"/>
    </source>
</evidence>
<reference evidence="2" key="1">
    <citation type="submission" date="2012-08" db="EMBL/GenBank/DDBJ databases">
        <title>The Genome Sequence of Wuchereria bancrofti.</title>
        <authorList>
            <person name="Nutman T.B."/>
            <person name="Fink D.L."/>
            <person name="Russ C."/>
            <person name="Young S."/>
            <person name="Zeng Q."/>
            <person name="Koehrsen M."/>
            <person name="Alvarado L."/>
            <person name="Berlin A."/>
            <person name="Chapman S.B."/>
            <person name="Chen Z."/>
            <person name="Freedman E."/>
            <person name="Gellesch M."/>
            <person name="Goldberg J."/>
            <person name="Griggs A."/>
            <person name="Gujja S."/>
            <person name="Heilman E.R."/>
            <person name="Heiman D."/>
            <person name="Hepburn T."/>
            <person name="Howarth C."/>
            <person name="Jen D."/>
            <person name="Larson L."/>
            <person name="Lewis B."/>
            <person name="Mehta T."/>
            <person name="Park D."/>
            <person name="Pearson M."/>
            <person name="Roberts A."/>
            <person name="Saif S."/>
            <person name="Shea T."/>
            <person name="Shenoy N."/>
            <person name="Sisk P."/>
            <person name="Stolte C."/>
            <person name="Sykes S."/>
            <person name="Walk T."/>
            <person name="White J."/>
            <person name="Yandava C."/>
            <person name="Haas B."/>
            <person name="Henn M.R."/>
            <person name="Nusbaum C."/>
            <person name="Birren B."/>
        </authorList>
    </citation>
    <scope>NUCLEOTIDE SEQUENCE [LARGE SCALE GENOMIC DNA]</scope>
    <source>
        <strain evidence="2">NA</strain>
    </source>
</reference>
<gene>
    <name evidence="1" type="ORF">WUBG_07292</name>
</gene>
<sequence>MLAEEKGKINKELKLFVIVVEVRTTRSEPEADLLSVMSAVTTTISDICPLPNHQQLVGVKRPRNNDHPSYPLSEVSIGTFQILTISLKYFSPFETFLKELLHLSDITSTKYVRFLGNSNG</sequence>
<name>J9F393_WUCBA</name>
<organism evidence="1 2">
    <name type="scientific">Wuchereria bancrofti</name>
    <dbReference type="NCBI Taxonomy" id="6293"/>
    <lineage>
        <taxon>Eukaryota</taxon>
        <taxon>Metazoa</taxon>
        <taxon>Ecdysozoa</taxon>
        <taxon>Nematoda</taxon>
        <taxon>Chromadorea</taxon>
        <taxon>Rhabditida</taxon>
        <taxon>Spirurina</taxon>
        <taxon>Spiruromorpha</taxon>
        <taxon>Filarioidea</taxon>
        <taxon>Onchocercidae</taxon>
        <taxon>Wuchereria</taxon>
    </lineage>
</organism>
<proteinExistence type="predicted"/>
<protein>
    <submittedName>
        <fullName evidence="1">Uncharacterized protein</fullName>
    </submittedName>
</protein>
<dbReference type="Proteomes" id="UP000004810">
    <property type="component" value="Unassembled WGS sequence"/>
</dbReference>
<evidence type="ECO:0000313" key="1">
    <source>
        <dbReference type="EMBL" id="EJW81799.1"/>
    </source>
</evidence>
<dbReference type="EMBL" id="ADBV01003360">
    <property type="protein sequence ID" value="EJW81799.1"/>
    <property type="molecule type" value="Genomic_DNA"/>
</dbReference>
<accession>J9F393</accession>
<comment type="caution">
    <text evidence="1">The sequence shown here is derived from an EMBL/GenBank/DDBJ whole genome shotgun (WGS) entry which is preliminary data.</text>
</comment>
<dbReference type="AlphaFoldDB" id="J9F393"/>